<organism evidence="2 3">
    <name type="scientific">Mucilaginibacter polytrichastri</name>
    <dbReference type="NCBI Taxonomy" id="1302689"/>
    <lineage>
        <taxon>Bacteria</taxon>
        <taxon>Pseudomonadati</taxon>
        <taxon>Bacteroidota</taxon>
        <taxon>Sphingobacteriia</taxon>
        <taxon>Sphingobacteriales</taxon>
        <taxon>Sphingobacteriaceae</taxon>
        <taxon>Mucilaginibacter</taxon>
    </lineage>
</organism>
<gene>
    <name evidence="2" type="ORF">RG47T_1856</name>
</gene>
<dbReference type="RefSeq" id="WP_074489098.1">
    <property type="nucleotide sequence ID" value="NZ_FPAM01000017.1"/>
</dbReference>
<dbReference type="Pfam" id="PF00534">
    <property type="entry name" value="Glycos_transf_1"/>
    <property type="match status" value="1"/>
</dbReference>
<dbReference type="Gene3D" id="3.40.50.2000">
    <property type="entry name" value="Glycogen Phosphorylase B"/>
    <property type="match status" value="2"/>
</dbReference>
<name>A0A1Q5ZXB8_9SPHI</name>
<evidence type="ECO:0000259" key="1">
    <source>
        <dbReference type="Pfam" id="PF00534"/>
    </source>
</evidence>
<keyword evidence="3" id="KW-1185">Reference proteome</keyword>
<reference evidence="2 3" key="1">
    <citation type="submission" date="2016-11" db="EMBL/GenBank/DDBJ databases">
        <title>Whole Genome Sequencing of Mucilaginibacter polytrichastri RG4-7(T) isolated from the moss sample.</title>
        <authorList>
            <person name="Li Y."/>
        </authorList>
    </citation>
    <scope>NUCLEOTIDE SEQUENCE [LARGE SCALE GENOMIC DNA]</scope>
    <source>
        <strain evidence="2 3">RG4-7</strain>
    </source>
</reference>
<evidence type="ECO:0000313" key="3">
    <source>
        <dbReference type="Proteomes" id="UP000186720"/>
    </source>
</evidence>
<dbReference type="PANTHER" id="PTHR12526">
    <property type="entry name" value="GLYCOSYLTRANSFERASE"/>
    <property type="match status" value="1"/>
</dbReference>
<proteinExistence type="predicted"/>
<dbReference type="OrthoDB" id="7560678at2"/>
<dbReference type="GO" id="GO:0016757">
    <property type="term" value="F:glycosyltransferase activity"/>
    <property type="evidence" value="ECO:0007669"/>
    <property type="project" value="InterPro"/>
</dbReference>
<accession>A0A1Q5ZXB8</accession>
<dbReference type="AlphaFoldDB" id="A0A1Q5ZXB8"/>
<dbReference type="PANTHER" id="PTHR12526:SF630">
    <property type="entry name" value="GLYCOSYLTRANSFERASE"/>
    <property type="match status" value="1"/>
</dbReference>
<dbReference type="SUPFAM" id="SSF53756">
    <property type="entry name" value="UDP-Glycosyltransferase/glycogen phosphorylase"/>
    <property type="match status" value="1"/>
</dbReference>
<dbReference type="Proteomes" id="UP000186720">
    <property type="component" value="Unassembled WGS sequence"/>
</dbReference>
<sequence>MSKPRILFSMPTRHHVEIALDEMEGLQERGYTCNKFFYAAKDGVRSNTGRMRVIFQNAFNLIKLARFFKPDVIYFNSRLEVLAGIRDFITISLFKTFYRHPVSFIIKSHGSDIDVFESKNPLISKIVLPFLKKHVSAWLFLSTEERKKITEADYLPAAKVFVTKNIVRITQFKADDAFRKQYKIPDHHKILLFVGRVIKQKGIFDVIKAFPQIKQQHDVKLIIVGDGTELESIQQLTIELGITNQVIFTGFIPEQDVIPFYANSDILVFPTYFPEGFPMALFNAVAAGMCIVTTPTRAAVDYLTEPENCLWTEPENSTNLANKVNNLLQSTALITEMKANNMIKGNLFSKRQVCVELAATIEKVINL</sequence>
<dbReference type="InterPro" id="IPR001296">
    <property type="entry name" value="Glyco_trans_1"/>
</dbReference>
<feature type="domain" description="Glycosyl transferase family 1" evidence="1">
    <location>
        <begin position="176"/>
        <end position="340"/>
    </location>
</feature>
<dbReference type="STRING" id="1302689.RG47T_1856"/>
<comment type="caution">
    <text evidence="2">The sequence shown here is derived from an EMBL/GenBank/DDBJ whole genome shotgun (WGS) entry which is preliminary data.</text>
</comment>
<protein>
    <recommendedName>
        <fullName evidence="1">Glycosyl transferase family 1 domain-containing protein</fullName>
    </recommendedName>
</protein>
<dbReference type="EMBL" id="MPPL01000001">
    <property type="protein sequence ID" value="OKS86400.1"/>
    <property type="molecule type" value="Genomic_DNA"/>
</dbReference>
<dbReference type="CDD" id="cd03801">
    <property type="entry name" value="GT4_PimA-like"/>
    <property type="match status" value="1"/>
</dbReference>
<evidence type="ECO:0000313" key="2">
    <source>
        <dbReference type="EMBL" id="OKS86400.1"/>
    </source>
</evidence>